<keyword evidence="1" id="KW-0472">Membrane</keyword>
<evidence type="ECO:0000313" key="2">
    <source>
        <dbReference type="EMBL" id="JAP11868.1"/>
    </source>
</evidence>
<sequence length="87" mass="10447">MTSLPRKCRGKFYVLPPPQTSLVGKYWVCCCWFISVMINHNSIIRLTYYQNRKRKTFRLRNSICIIFLLLFLRIQIKMDDQALQLTT</sequence>
<proteinExistence type="predicted"/>
<accession>A0A0V0GUR4</accession>
<organism evidence="2">
    <name type="scientific">Solanum chacoense</name>
    <name type="common">Chaco potato</name>
    <dbReference type="NCBI Taxonomy" id="4108"/>
    <lineage>
        <taxon>Eukaryota</taxon>
        <taxon>Viridiplantae</taxon>
        <taxon>Streptophyta</taxon>
        <taxon>Embryophyta</taxon>
        <taxon>Tracheophyta</taxon>
        <taxon>Spermatophyta</taxon>
        <taxon>Magnoliopsida</taxon>
        <taxon>eudicotyledons</taxon>
        <taxon>Gunneridae</taxon>
        <taxon>Pentapetalae</taxon>
        <taxon>asterids</taxon>
        <taxon>lamiids</taxon>
        <taxon>Solanales</taxon>
        <taxon>Solanaceae</taxon>
        <taxon>Solanoideae</taxon>
        <taxon>Solaneae</taxon>
        <taxon>Solanum</taxon>
    </lineage>
</organism>
<keyword evidence="1" id="KW-0812">Transmembrane</keyword>
<feature type="transmembrane region" description="Helical" evidence="1">
    <location>
        <begin position="20"/>
        <end position="38"/>
    </location>
</feature>
<feature type="transmembrane region" description="Helical" evidence="1">
    <location>
        <begin position="59"/>
        <end position="76"/>
    </location>
</feature>
<evidence type="ECO:0000256" key="1">
    <source>
        <dbReference type="SAM" id="Phobius"/>
    </source>
</evidence>
<protein>
    <submittedName>
        <fullName evidence="2">Putative ovule protein</fullName>
    </submittedName>
</protein>
<name>A0A0V0GUR4_SOLCH</name>
<dbReference type="AlphaFoldDB" id="A0A0V0GUR4"/>
<keyword evidence="1" id="KW-1133">Transmembrane helix</keyword>
<dbReference type="EMBL" id="GEDG01030542">
    <property type="protein sequence ID" value="JAP11868.1"/>
    <property type="molecule type" value="Transcribed_RNA"/>
</dbReference>
<reference evidence="2" key="1">
    <citation type="submission" date="2015-12" db="EMBL/GenBank/DDBJ databases">
        <title>Gene expression during late stages of embryo sac development: a critical building block for successful pollen-pistil interactions.</title>
        <authorList>
            <person name="Liu Y."/>
            <person name="Joly V."/>
            <person name="Sabar M."/>
            <person name="Matton D.P."/>
        </authorList>
    </citation>
    <scope>NUCLEOTIDE SEQUENCE</scope>
</reference>